<comment type="caution">
    <text evidence="2">The sequence shown here is derived from an EMBL/GenBank/DDBJ whole genome shotgun (WGS) entry which is preliminary data.</text>
</comment>
<proteinExistence type="predicted"/>
<evidence type="ECO:0000313" key="3">
    <source>
        <dbReference type="Proteomes" id="UP001586593"/>
    </source>
</evidence>
<dbReference type="EMBL" id="JAZHXJ010001986">
    <property type="protein sequence ID" value="KAL1842140.1"/>
    <property type="molecule type" value="Genomic_DNA"/>
</dbReference>
<feature type="compositionally biased region" description="Basic and acidic residues" evidence="1">
    <location>
        <begin position="360"/>
        <end position="369"/>
    </location>
</feature>
<evidence type="ECO:0000313" key="2">
    <source>
        <dbReference type="EMBL" id="KAL1842140.1"/>
    </source>
</evidence>
<feature type="region of interest" description="Disordered" evidence="1">
    <location>
        <begin position="307"/>
        <end position="330"/>
    </location>
</feature>
<keyword evidence="3" id="KW-1185">Reference proteome</keyword>
<evidence type="ECO:0000256" key="1">
    <source>
        <dbReference type="SAM" id="MobiDB-lite"/>
    </source>
</evidence>
<dbReference type="SUPFAM" id="SSF48452">
    <property type="entry name" value="TPR-like"/>
    <property type="match status" value="1"/>
</dbReference>
<dbReference type="InterPro" id="IPR039340">
    <property type="entry name" value="Tfc4/TFIIIC-102/Sfc4"/>
</dbReference>
<organism evidence="2 3">
    <name type="scientific">Phialemonium thermophilum</name>
    <dbReference type="NCBI Taxonomy" id="223376"/>
    <lineage>
        <taxon>Eukaryota</taxon>
        <taxon>Fungi</taxon>
        <taxon>Dikarya</taxon>
        <taxon>Ascomycota</taxon>
        <taxon>Pezizomycotina</taxon>
        <taxon>Sordariomycetes</taxon>
        <taxon>Sordariomycetidae</taxon>
        <taxon>Cephalothecales</taxon>
        <taxon>Cephalothecaceae</taxon>
        <taxon>Phialemonium</taxon>
    </lineage>
</organism>
<reference evidence="2 3" key="1">
    <citation type="journal article" date="2024" name="Commun. Biol.">
        <title>Comparative genomic analysis of thermophilic fungi reveals convergent evolutionary adaptations and gene losses.</title>
        <authorList>
            <person name="Steindorff A.S."/>
            <person name="Aguilar-Pontes M.V."/>
            <person name="Robinson A.J."/>
            <person name="Andreopoulos B."/>
            <person name="LaButti K."/>
            <person name="Kuo A."/>
            <person name="Mondo S."/>
            <person name="Riley R."/>
            <person name="Otillar R."/>
            <person name="Haridas S."/>
            <person name="Lipzen A."/>
            <person name="Grimwood J."/>
            <person name="Schmutz J."/>
            <person name="Clum A."/>
            <person name="Reid I.D."/>
            <person name="Moisan M.C."/>
            <person name="Butler G."/>
            <person name="Nguyen T.T.M."/>
            <person name="Dewar K."/>
            <person name="Conant G."/>
            <person name="Drula E."/>
            <person name="Henrissat B."/>
            <person name="Hansel C."/>
            <person name="Singer S."/>
            <person name="Hutchinson M.I."/>
            <person name="de Vries R.P."/>
            <person name="Natvig D.O."/>
            <person name="Powell A.J."/>
            <person name="Tsang A."/>
            <person name="Grigoriev I.V."/>
        </authorList>
    </citation>
    <scope>NUCLEOTIDE SEQUENCE [LARGE SCALE GENOMIC DNA]</scope>
    <source>
        <strain evidence="2 3">ATCC 24622</strain>
    </source>
</reference>
<accession>A0ABR3VL76</accession>
<dbReference type="Gene3D" id="1.25.40.10">
    <property type="entry name" value="Tetratricopeptide repeat domain"/>
    <property type="match status" value="1"/>
</dbReference>
<dbReference type="PANTHER" id="PTHR23082:SF0">
    <property type="entry name" value="GENERAL TRANSCRIPTION FACTOR 3C POLYPEPTIDE 3"/>
    <property type="match status" value="1"/>
</dbReference>
<feature type="compositionally biased region" description="Basic residues" evidence="1">
    <location>
        <begin position="349"/>
        <end position="358"/>
    </location>
</feature>
<protein>
    <submittedName>
        <fullName evidence="2">Uncharacterized protein</fullName>
    </submittedName>
</protein>
<dbReference type="InterPro" id="IPR019734">
    <property type="entry name" value="TPR_rpt"/>
</dbReference>
<dbReference type="SMART" id="SM00028">
    <property type="entry name" value="TPR"/>
    <property type="match status" value="2"/>
</dbReference>
<feature type="region of interest" description="Disordered" evidence="1">
    <location>
        <begin position="349"/>
        <end position="369"/>
    </location>
</feature>
<dbReference type="InterPro" id="IPR011990">
    <property type="entry name" value="TPR-like_helical_dom_sf"/>
</dbReference>
<dbReference type="PANTHER" id="PTHR23082">
    <property type="entry name" value="TRANSCRIPTION INITIATION FACTOR IIIC TFIIIC , POLYPEPTIDE 3-RELATED"/>
    <property type="match status" value="1"/>
</dbReference>
<gene>
    <name evidence="2" type="ORF">VTK73DRAFT_3194</name>
</gene>
<dbReference type="Proteomes" id="UP001586593">
    <property type="component" value="Unassembled WGS sequence"/>
</dbReference>
<name>A0ABR3VL76_9PEZI</name>
<sequence>MTLGHASLAVSQYCRALKHRPLNIRTVRNLADVALDTRDPRQNSAVARDAYRRIIDYCKAHGTTAVEEGDFEWSDLRIYLEFFHMLEQWADAARELREVARWLLGREAQGFWDRWPDDDREWDINDDRRVEIPEYQPAQFPLESYGMGLPVDLRARLCMYRLKLGHESEAALHLQVLDPADRYHPQDVPALERFRYFPDCLKDVGAALLERSRPAEAIEFFELYRRIAAGNEDVLVDADLLVHQGRCYLALEDKVAAEECFIAAIEEDDGNIDARFELAKIYEGEQEKEGREEAFLLVNEALHLEAQQGGGEDPQQEASRRAAHRRLPPHLSADLRRKRERLLLGQPKRRRRTYRPRRLGGSEERRKYEQERTAALADKYRLCLELKPRLESGDEEDPEAARAWMGAARELIDDFRASKDFYPWDMYVRSQGFVTLFAGQDVPPHANAKLLAMAARLQQNLAPGDGQEHAPPPVIVRHEHRGIPFDEWLDLFLDYALRLAREGQVREAYEICMSAKDSVVFKSKENSFLIHLAHATCAVIAGDEEQCVSVARYFMREYMHCTDSYRIVAALCRVCQTPVSWYSSGPAQKFILRQIRHMDKATLSREAGGENAGVSGLDVCLLTIYGHIMFTTTSYTYALSWGSATSTTHSSARPPTGSTC</sequence>